<sequence length="523" mass="55175">MLKPLAVALGLSLACLAVDAAAQEPASVVATRTPDGMVVRYALPAPTTRVVFADKDIIRDRWSVATPGLTLAEGAITSDQPFDAFELRILPDAAEVDRIYMGLTRAGDGRVVYGPGLKLEGMETTLGFDLAEGETTLPETGGIEGYAWVGPASDVTAEGDAALVLGTNVDPELKTALGETFSSALAFYHARLGADLPTRATLVGSVDSPGPALFRGDVTDTGVISVRFHGEAWRQEMPLVTPFVWHEAFHLWNGHGVELRDGDSAPWLHEGGADYAAVVGAVTADAMSETTGRARIAQGLNGCRRSLADADLDPAKLRSGSGPYSCGILIQWIADLEARKAGTGDVFTLWKTMLDAARVSPTGYGASDFRTLIGPDSAVAVLLDGPGATRWATIRSRLSDLGVTLENRPDDRTLRGTALMHVAEQNCPTGSYGFYDNPGELKLDGANCGALSGEPIIDTIEGFDPQRASRAMFDAVQARCAAGLPVRYGARDGRTLEATCDKPLAEPEVWAIAEAPPLSVKAP</sequence>
<organism evidence="2 3">
    <name type="scientific">Brevundimonas staleyi</name>
    <dbReference type="NCBI Taxonomy" id="74326"/>
    <lineage>
        <taxon>Bacteria</taxon>
        <taxon>Pseudomonadati</taxon>
        <taxon>Pseudomonadota</taxon>
        <taxon>Alphaproteobacteria</taxon>
        <taxon>Caulobacterales</taxon>
        <taxon>Caulobacteraceae</taxon>
        <taxon>Brevundimonas</taxon>
    </lineage>
</organism>
<dbReference type="PROSITE" id="PS51257">
    <property type="entry name" value="PROKAR_LIPOPROTEIN"/>
    <property type="match status" value="1"/>
</dbReference>
<evidence type="ECO:0000256" key="1">
    <source>
        <dbReference type="SAM" id="SignalP"/>
    </source>
</evidence>
<dbReference type="RefSeq" id="WP_374037226.1">
    <property type="nucleotide sequence ID" value="NZ_CP169082.1"/>
</dbReference>
<dbReference type="EMBL" id="JBHSLF010000008">
    <property type="protein sequence ID" value="MFC5343051.1"/>
    <property type="molecule type" value="Genomic_DNA"/>
</dbReference>
<evidence type="ECO:0008006" key="4">
    <source>
        <dbReference type="Google" id="ProtNLM"/>
    </source>
</evidence>
<gene>
    <name evidence="2" type="ORF">ACFPIE_03935</name>
</gene>
<reference evidence="3" key="1">
    <citation type="journal article" date="2019" name="Int. J. Syst. Evol. Microbiol.">
        <title>The Global Catalogue of Microorganisms (GCM) 10K type strain sequencing project: providing services to taxonomists for standard genome sequencing and annotation.</title>
        <authorList>
            <consortium name="The Broad Institute Genomics Platform"/>
            <consortium name="The Broad Institute Genome Sequencing Center for Infectious Disease"/>
            <person name="Wu L."/>
            <person name="Ma J."/>
        </authorList>
    </citation>
    <scope>NUCLEOTIDE SEQUENCE [LARGE SCALE GENOMIC DNA]</scope>
    <source>
        <strain evidence="3">JCM 12125</strain>
    </source>
</reference>
<feature type="chain" id="PRO_5045142071" description="Peptidase M61 catalytic domain-containing protein" evidence="1">
    <location>
        <begin position="21"/>
        <end position="523"/>
    </location>
</feature>
<evidence type="ECO:0000313" key="3">
    <source>
        <dbReference type="Proteomes" id="UP001596152"/>
    </source>
</evidence>
<keyword evidence="1" id="KW-0732">Signal</keyword>
<comment type="caution">
    <text evidence="2">The sequence shown here is derived from an EMBL/GenBank/DDBJ whole genome shotgun (WGS) entry which is preliminary data.</text>
</comment>
<evidence type="ECO:0000313" key="2">
    <source>
        <dbReference type="EMBL" id="MFC5343051.1"/>
    </source>
</evidence>
<proteinExistence type="predicted"/>
<feature type="signal peptide" evidence="1">
    <location>
        <begin position="1"/>
        <end position="20"/>
    </location>
</feature>
<dbReference type="Proteomes" id="UP001596152">
    <property type="component" value="Unassembled WGS sequence"/>
</dbReference>
<name>A0ABW0FPC0_9CAUL</name>
<protein>
    <recommendedName>
        <fullName evidence="4">Peptidase M61 catalytic domain-containing protein</fullName>
    </recommendedName>
</protein>
<accession>A0ABW0FPC0</accession>
<keyword evidence="3" id="KW-1185">Reference proteome</keyword>